<feature type="region of interest" description="Disordered" evidence="6">
    <location>
        <begin position="132"/>
        <end position="160"/>
    </location>
</feature>
<evidence type="ECO:0000313" key="9">
    <source>
        <dbReference type="EMBL" id="KNC82700.1"/>
    </source>
</evidence>
<keyword evidence="3 5" id="KW-0863">Zinc-finger</keyword>
<evidence type="ECO:0000259" key="8">
    <source>
        <dbReference type="PROSITE" id="PS50865"/>
    </source>
</evidence>
<feature type="compositionally biased region" description="Polar residues" evidence="6">
    <location>
        <begin position="1137"/>
        <end position="1146"/>
    </location>
</feature>
<dbReference type="GO" id="GO:0008270">
    <property type="term" value="F:zinc ion binding"/>
    <property type="evidence" value="ECO:0007669"/>
    <property type="project" value="UniProtKB-KW"/>
</dbReference>
<dbReference type="PROSITE" id="PS01360">
    <property type="entry name" value="ZF_MYND_1"/>
    <property type="match status" value="1"/>
</dbReference>
<evidence type="ECO:0000259" key="7">
    <source>
        <dbReference type="PROSITE" id="PS50157"/>
    </source>
</evidence>
<dbReference type="SUPFAM" id="SSF57667">
    <property type="entry name" value="beta-beta-alpha zinc fingers"/>
    <property type="match status" value="1"/>
</dbReference>
<dbReference type="GeneID" id="25905522"/>
<dbReference type="InterPro" id="IPR013087">
    <property type="entry name" value="Znf_C2H2_type"/>
</dbReference>
<proteinExistence type="predicted"/>
<reference evidence="9 10" key="1">
    <citation type="submission" date="2011-02" db="EMBL/GenBank/DDBJ databases">
        <title>The Genome Sequence of Sphaeroforma arctica JP610.</title>
        <authorList>
            <consortium name="The Broad Institute Genome Sequencing Platform"/>
            <person name="Russ C."/>
            <person name="Cuomo C."/>
            <person name="Young S.K."/>
            <person name="Zeng Q."/>
            <person name="Gargeya S."/>
            <person name="Alvarado L."/>
            <person name="Berlin A."/>
            <person name="Chapman S.B."/>
            <person name="Chen Z."/>
            <person name="Freedman E."/>
            <person name="Gellesch M."/>
            <person name="Goldberg J."/>
            <person name="Griggs A."/>
            <person name="Gujja S."/>
            <person name="Heilman E."/>
            <person name="Heiman D."/>
            <person name="Howarth C."/>
            <person name="Mehta T."/>
            <person name="Neiman D."/>
            <person name="Pearson M."/>
            <person name="Roberts A."/>
            <person name="Saif S."/>
            <person name="Shea T."/>
            <person name="Shenoy N."/>
            <person name="Sisk P."/>
            <person name="Stolte C."/>
            <person name="Sykes S."/>
            <person name="White J."/>
            <person name="Yandava C."/>
            <person name="Burger G."/>
            <person name="Gray M.W."/>
            <person name="Holland P.W.H."/>
            <person name="King N."/>
            <person name="Lang F.B.F."/>
            <person name="Roger A.J."/>
            <person name="Ruiz-Trillo I."/>
            <person name="Haas B."/>
            <person name="Nusbaum C."/>
            <person name="Birren B."/>
        </authorList>
    </citation>
    <scope>NUCLEOTIDE SEQUENCE [LARGE SCALE GENOMIC DNA]</scope>
    <source>
        <strain evidence="9 10">JP610</strain>
    </source>
</reference>
<feature type="region of interest" description="Disordered" evidence="6">
    <location>
        <begin position="1305"/>
        <end position="1385"/>
    </location>
</feature>
<dbReference type="Gene3D" id="3.30.160.60">
    <property type="entry name" value="Classic Zinc Finger"/>
    <property type="match status" value="2"/>
</dbReference>
<dbReference type="Proteomes" id="UP000054560">
    <property type="component" value="Unassembled WGS sequence"/>
</dbReference>
<dbReference type="OrthoDB" id="1095242at2759"/>
<dbReference type="PROSITE" id="PS50865">
    <property type="entry name" value="ZF_MYND_2"/>
    <property type="match status" value="1"/>
</dbReference>
<keyword evidence="1" id="KW-0479">Metal-binding</keyword>
<feature type="region of interest" description="Disordered" evidence="6">
    <location>
        <begin position="1036"/>
        <end position="1059"/>
    </location>
</feature>
<evidence type="ECO:0000256" key="3">
    <source>
        <dbReference type="ARBA" id="ARBA00022771"/>
    </source>
</evidence>
<feature type="compositionally biased region" description="Polar residues" evidence="6">
    <location>
        <begin position="1311"/>
        <end position="1328"/>
    </location>
</feature>
<dbReference type="SUPFAM" id="SSF144232">
    <property type="entry name" value="HIT/MYND zinc finger-like"/>
    <property type="match status" value="1"/>
</dbReference>
<feature type="compositionally biased region" description="Polar residues" evidence="6">
    <location>
        <begin position="1036"/>
        <end position="1047"/>
    </location>
</feature>
<dbReference type="STRING" id="667725.A0A0L0G0V7"/>
<feature type="compositionally biased region" description="Polar residues" evidence="6">
    <location>
        <begin position="1351"/>
        <end position="1366"/>
    </location>
</feature>
<dbReference type="Pfam" id="PF01753">
    <property type="entry name" value="zf-MYND"/>
    <property type="match status" value="1"/>
</dbReference>
<feature type="compositionally biased region" description="Polar residues" evidence="6">
    <location>
        <begin position="871"/>
        <end position="882"/>
    </location>
</feature>
<dbReference type="EMBL" id="KQ241901">
    <property type="protein sequence ID" value="KNC82700.1"/>
    <property type="molecule type" value="Genomic_DNA"/>
</dbReference>
<accession>A0A0L0G0V7</accession>
<feature type="region of interest" description="Disordered" evidence="6">
    <location>
        <begin position="215"/>
        <end position="240"/>
    </location>
</feature>
<feature type="domain" description="MYND-type" evidence="8">
    <location>
        <begin position="8"/>
        <end position="44"/>
    </location>
</feature>
<dbReference type="RefSeq" id="XP_014156602.1">
    <property type="nucleotide sequence ID" value="XM_014301127.1"/>
</dbReference>
<organism evidence="9 10">
    <name type="scientific">Sphaeroforma arctica JP610</name>
    <dbReference type="NCBI Taxonomy" id="667725"/>
    <lineage>
        <taxon>Eukaryota</taxon>
        <taxon>Ichthyosporea</taxon>
        <taxon>Ichthyophonida</taxon>
        <taxon>Sphaeroforma</taxon>
    </lineage>
</organism>
<name>A0A0L0G0V7_9EUKA</name>
<keyword evidence="2" id="KW-0677">Repeat</keyword>
<dbReference type="GO" id="GO:0005634">
    <property type="term" value="C:nucleus"/>
    <property type="evidence" value="ECO:0007669"/>
    <property type="project" value="UniProtKB-ARBA"/>
</dbReference>
<feature type="compositionally biased region" description="Polar residues" evidence="6">
    <location>
        <begin position="71"/>
        <end position="84"/>
    </location>
</feature>
<dbReference type="SMART" id="SM00355">
    <property type="entry name" value="ZnF_C2H2"/>
    <property type="match status" value="5"/>
</dbReference>
<feature type="compositionally biased region" description="Polar residues" evidence="6">
    <location>
        <begin position="1376"/>
        <end position="1385"/>
    </location>
</feature>
<dbReference type="PROSITE" id="PS50157">
    <property type="entry name" value="ZINC_FINGER_C2H2_2"/>
    <property type="match status" value="2"/>
</dbReference>
<evidence type="ECO:0000256" key="5">
    <source>
        <dbReference type="PROSITE-ProRule" id="PRU00134"/>
    </source>
</evidence>
<dbReference type="PROSITE" id="PS00028">
    <property type="entry name" value="ZINC_FINGER_C2H2_1"/>
    <property type="match status" value="3"/>
</dbReference>
<dbReference type="InterPro" id="IPR036236">
    <property type="entry name" value="Znf_C2H2_sf"/>
</dbReference>
<keyword evidence="4" id="KW-0862">Zinc</keyword>
<dbReference type="PANTHER" id="PTHR19818:SF139">
    <property type="entry name" value="PAIR-RULE PROTEIN ODD-PAIRED"/>
    <property type="match status" value="1"/>
</dbReference>
<evidence type="ECO:0000256" key="6">
    <source>
        <dbReference type="SAM" id="MobiDB-lite"/>
    </source>
</evidence>
<dbReference type="Gene3D" id="6.10.140.2220">
    <property type="match status" value="1"/>
</dbReference>
<dbReference type="InterPro" id="IPR050329">
    <property type="entry name" value="GLI_C2H2-zinc-finger"/>
</dbReference>
<dbReference type="PANTHER" id="PTHR19818">
    <property type="entry name" value="ZINC FINGER PROTEIN ZIC AND GLI"/>
    <property type="match status" value="1"/>
</dbReference>
<dbReference type="InterPro" id="IPR002893">
    <property type="entry name" value="Znf_MYND"/>
</dbReference>
<feature type="domain" description="C2H2-type" evidence="7">
    <location>
        <begin position="1269"/>
        <end position="1298"/>
    </location>
</feature>
<feature type="region of interest" description="Disordered" evidence="6">
    <location>
        <begin position="858"/>
        <end position="931"/>
    </location>
</feature>
<dbReference type="GO" id="GO:0045944">
    <property type="term" value="P:positive regulation of transcription by RNA polymerase II"/>
    <property type="evidence" value="ECO:0007669"/>
    <property type="project" value="UniProtKB-ARBA"/>
</dbReference>
<sequence length="1443" mass="154209">MSQSLAVCYVCQQPAASACPCLQRSYCSTKCQRDDWYAGHDLDCSQEDEDEDEYDSVEALGPAATDEGNDSAPQTHATPTQDASASDVPVDSAPAQSDSTSPIIRGRGAAIEPMTENDLAYSPAVDVEMGASTARKRVRSSPSNASADEDCVVHGDGSPLQRDSRGLQFNYYMPNEVKRARESSASLSECSTSCGPDTVSAPKAVVPEVVQGQDKWAGDGSAHVKGSEQPMGTPRRNSKDLKFNYFMPNEVKRARKSSASLSEYNTSYGPDTVPAPQPIVPENAQGQNKSNGSGLTNVIGRQQPTPIASTLWLDTVLSYVLAYTHRYTHRGPPPGTYSRVAAPHTKDGNSCTSNDLIHNDSNRQIVTDGSYVDTHVYDTFRSAMPYPSASGVTDTNATDSSNTHLTTQTVTHVVEETALVKEATLSSTCSDLATQLLNETNVFHPVDTQDGPFTAHKPKHLSLSNGQGHRNCTGSELTHTNLDGTVCVQNTHDGPECLSSRALQAALDPHQVCFGEGKHCVVEDAGDAVGMSPGLPIDAARDTTTPVTPTAQSAITPKAIGQASSTAETDNRIHVQGNIDANGPVHDLHTHSNVPPGPLHTPVSTRLSGVYPNANGSVGLHTTAGTAPAQTNANPWIGSLGTPTHVLNRQVHAHAFGGARGNTSSLHQGRDARQFQFTAAAGAGAGSAFTGGAERPRGLRQGTIYNGVGANTSQPMYTPNGDHHTNAFAHNSYSSTTATMQPVTNTSRIGQAFPSVANRDNPHIRGFRDSTGRIHVYDGNQCIGVTGSAGASGAQTFLYNNTASSHNPAMRVSAEYMRQSDYSTVFVRLSQGMQATNVEMEAINQAINAATANRAVNKTQGSGETDGFSKITGQWQAPSTGVSDMHRRGTTQPSGVSRINSTQSNGVNVTDSTQSNGMNVGDSTQSNGVNVTDSAQSIGVNVIDSTQSNGVNVIDSTQSNGVIRIRGHQPERPNQQNSRRMDVESILKVLDLNKRRLNVDAQDHNLQSTLTVDNGSIPPHRVCIDLTVSIDEPNATDETISPAQESSEPLGVNSGVEPQSVGAHTAEEPLSMKVHTAEEPLSMKVHTAEEPLSMKVHAAEEPLRMKVHTAKYERDAEPSSPARPRTPHSDDAKAEQKSSATVAVSGSELATTIGSGVLPTAKASGALAVEPEGTACVYHGCEVTMVGSQARRQHEQTAHGYKPSVGLPYACGLYNCTKRSTTLRARNSHARHCERRHKYCCSWVGCGSRFASDYALNVHYRSHTGEKPFECKYAGCGETFMDVTACGTHQADHCQFNPTLKGTDHRLPLKKSQSVTGSKKSNPTSLRRCSSAWKEWQPPATYESTHAAATRTDTAGSGSGSENSSDAPIGRPHSRTLGSRQPSTLSKVSKKMYLCTYSGCDEQFAQEERQQRHTLTHICAWNGCYKTFLDPKDCIAHFWLHNC</sequence>
<feature type="compositionally biased region" description="Acidic residues" evidence="6">
    <location>
        <begin position="44"/>
        <end position="56"/>
    </location>
</feature>
<feature type="region of interest" description="Disordered" evidence="6">
    <location>
        <begin position="42"/>
        <end position="104"/>
    </location>
</feature>
<evidence type="ECO:0000313" key="10">
    <source>
        <dbReference type="Proteomes" id="UP000054560"/>
    </source>
</evidence>
<evidence type="ECO:0000256" key="4">
    <source>
        <dbReference type="ARBA" id="ARBA00022833"/>
    </source>
</evidence>
<keyword evidence="10" id="KW-1185">Reference proteome</keyword>
<evidence type="ECO:0000256" key="2">
    <source>
        <dbReference type="ARBA" id="ARBA00022737"/>
    </source>
</evidence>
<dbReference type="eggNOG" id="KOG1721">
    <property type="taxonomic scope" value="Eukaryota"/>
</dbReference>
<evidence type="ECO:0000256" key="1">
    <source>
        <dbReference type="ARBA" id="ARBA00022723"/>
    </source>
</evidence>
<feature type="compositionally biased region" description="Polar residues" evidence="6">
    <location>
        <begin position="890"/>
        <end position="931"/>
    </location>
</feature>
<gene>
    <name evidence="9" type="ORF">SARC_05018</name>
</gene>
<feature type="domain" description="C2H2-type" evidence="7">
    <location>
        <begin position="1239"/>
        <end position="1268"/>
    </location>
</feature>
<dbReference type="GO" id="GO:0000978">
    <property type="term" value="F:RNA polymerase II cis-regulatory region sequence-specific DNA binding"/>
    <property type="evidence" value="ECO:0007669"/>
    <property type="project" value="TreeGrafter"/>
</dbReference>
<feature type="compositionally biased region" description="Basic and acidic residues" evidence="6">
    <location>
        <begin position="1127"/>
        <end position="1136"/>
    </location>
</feature>
<dbReference type="GO" id="GO:0000981">
    <property type="term" value="F:DNA-binding transcription factor activity, RNA polymerase II-specific"/>
    <property type="evidence" value="ECO:0007669"/>
    <property type="project" value="TreeGrafter"/>
</dbReference>
<protein>
    <submittedName>
        <fullName evidence="9">Uncharacterized protein</fullName>
    </submittedName>
</protein>
<feature type="region of interest" description="Disordered" evidence="6">
    <location>
        <begin position="1111"/>
        <end position="1146"/>
    </location>
</feature>